<evidence type="ECO:0000313" key="4">
    <source>
        <dbReference type="EMBL" id="WAW84874.1"/>
    </source>
</evidence>
<dbReference type="PANTHER" id="PTHR38537">
    <property type="entry name" value="JITTERBUG, ISOFORM N"/>
    <property type="match status" value="1"/>
</dbReference>
<sequence length="767" mass="83429">MEKRVTIVQIGKTVEFYPVGKEGDEVSSRAVGERTGEAHVSVQFEDETRSHRVKFDPLFADDYVLTVLQNGSHAKGSPHKIKVLGKETIISDESEIKQSIRTVAVVEVDSSVNFVLRPENSSSDPSIVVTGPSGPLHTASTVSMGDGQYITHFAADMEGEYYISSKCNGKHLRCSPLKVVSVAKRTRVASSSELSQCYILPEDVQHLSRPYSMKELVDLRVCTQGAADGKFNVEARGPGKATVVITKESHTNYVVTVSPSRLGRYLLNLKWNNQHIRGSPCSFLVANEETAERQNKLDALDFAGARFRVGKMYKFKVHSGSMAKGSFVLNVDPPSDASVTVQQANSTTHHISLVPSQPGPHTISVLSGGKHIDGSPFPCEFVRRGDASKCFLVEDNKKHEHIEDEVTFTVSTEGAGEGTLTAAVFNIAKNTTRSAEVFHHTDSLFRIHLSLDQEDEYLLHVRYDGTGIVGSPFKLSLSVQPDPQKCVAEGEGLKVAHVNKESAFTVVTDGTRSDLKVKIAGPQGSGVHAFVTKERKDHYRVAYTPKTSGEHTVSVLCDNNPIAGSPFRVNCIHLFSPTSIQVIKSSVRDSAIGHLFSFHLKHDIDVENKVTVVAFGPNNENIEGTFADLGNGTSAASFDPSTEGVYKVHVCYEGQPISGSPVEANVLSDSSASKVNAYGPGLQNGVVGERGNFVVETKDARAGSLTVRIHGRRGSFAMNMLRDPVNSRNILVQYNPVLSGDYLVDVFWSSVPIPGSPFKVHIQEEQL</sequence>
<protein>
    <submittedName>
        <fullName evidence="4">Filamin-like 4</fullName>
    </submittedName>
</protein>
<dbReference type="InterPro" id="IPR017868">
    <property type="entry name" value="Filamin/ABP280_repeat-like"/>
</dbReference>
<feature type="repeat" description="Filamin" evidence="3">
    <location>
        <begin position="189"/>
        <end position="285"/>
    </location>
</feature>
<dbReference type="GO" id="GO:0051015">
    <property type="term" value="F:actin filament binding"/>
    <property type="evidence" value="ECO:0007669"/>
    <property type="project" value="InterPro"/>
</dbReference>
<dbReference type="InterPro" id="IPR014756">
    <property type="entry name" value="Ig_E-set"/>
</dbReference>
<feature type="repeat" description="Filamin" evidence="3">
    <location>
        <begin position="73"/>
        <end position="181"/>
    </location>
</feature>
<reference evidence="4" key="1">
    <citation type="submission" date="2022-05" db="EMBL/GenBank/DDBJ databases">
        <authorList>
            <person name="Mikhailov K."/>
            <person name="Kravchuk O."/>
            <person name="Lyupina Y."/>
            <person name="Adameyko K."/>
        </authorList>
    </citation>
    <scope>NUCLEOTIDE SEQUENCE</scope>
</reference>
<feature type="repeat" description="Filamin" evidence="3">
    <location>
        <begin position="287"/>
        <end position="381"/>
    </location>
</feature>
<name>A0A9F1U428_HALDU</name>
<dbReference type="Pfam" id="PF00630">
    <property type="entry name" value="Filamin"/>
    <property type="match status" value="6"/>
</dbReference>
<proteinExistence type="evidence at transcript level"/>
<feature type="repeat" description="Filamin" evidence="3">
    <location>
        <begin position="667"/>
        <end position="762"/>
    </location>
</feature>
<dbReference type="GO" id="GO:0030036">
    <property type="term" value="P:actin cytoskeleton organization"/>
    <property type="evidence" value="ECO:0007669"/>
    <property type="project" value="InterPro"/>
</dbReference>
<dbReference type="AlphaFoldDB" id="A0A9F1U428"/>
<organism evidence="4">
    <name type="scientific">Halisarca dujardinii</name>
    <name type="common">Dujardin's slime sponge</name>
    <dbReference type="NCBI Taxonomy" id="2583056"/>
    <lineage>
        <taxon>Eukaryota</taxon>
        <taxon>Metazoa</taxon>
        <taxon>Porifera</taxon>
        <taxon>Demospongiae</taxon>
        <taxon>Verongimorpha</taxon>
        <taxon>Chondrillida</taxon>
        <taxon>Halisarcidae</taxon>
        <taxon>Halisarca</taxon>
    </lineage>
</organism>
<keyword evidence="2" id="KW-0677">Repeat</keyword>
<evidence type="ECO:0000256" key="3">
    <source>
        <dbReference type="PROSITE-ProRule" id="PRU00087"/>
    </source>
</evidence>
<dbReference type="InterPro" id="IPR044801">
    <property type="entry name" value="Filamin"/>
</dbReference>
<evidence type="ECO:0000256" key="1">
    <source>
        <dbReference type="ARBA" id="ARBA00009238"/>
    </source>
</evidence>
<comment type="similarity">
    <text evidence="1">Belongs to the filamin family.</text>
</comment>
<dbReference type="InterPro" id="IPR001298">
    <property type="entry name" value="Filamin/ABP280_rpt"/>
</dbReference>
<dbReference type="SMART" id="SM00557">
    <property type="entry name" value="IG_FLMN"/>
    <property type="match status" value="8"/>
</dbReference>
<feature type="repeat" description="Filamin" evidence="3">
    <location>
        <begin position="382"/>
        <end position="477"/>
    </location>
</feature>
<dbReference type="SUPFAM" id="SSF81296">
    <property type="entry name" value="E set domains"/>
    <property type="match status" value="8"/>
</dbReference>
<evidence type="ECO:0000256" key="2">
    <source>
        <dbReference type="ARBA" id="ARBA00022737"/>
    </source>
</evidence>
<feature type="repeat" description="Filamin" evidence="3">
    <location>
        <begin position="478"/>
        <end position="571"/>
    </location>
</feature>
<accession>A0A9F1U428</accession>
<feature type="repeat" description="Filamin" evidence="3">
    <location>
        <begin position="572"/>
        <end position="666"/>
    </location>
</feature>
<dbReference type="PROSITE" id="PS50194">
    <property type="entry name" value="FILAMIN_REPEAT"/>
    <property type="match status" value="7"/>
</dbReference>
<dbReference type="InterPro" id="IPR013783">
    <property type="entry name" value="Ig-like_fold"/>
</dbReference>
<dbReference type="EMBL" id="ON500534">
    <property type="protein sequence ID" value="WAW84874.1"/>
    <property type="molecule type" value="mRNA"/>
</dbReference>
<dbReference type="PANTHER" id="PTHR38537:SF8">
    <property type="entry name" value="FILAMIN-A"/>
    <property type="match status" value="1"/>
</dbReference>
<dbReference type="Gene3D" id="2.60.40.10">
    <property type="entry name" value="Immunoglobulins"/>
    <property type="match status" value="8"/>
</dbReference>